<proteinExistence type="predicted"/>
<evidence type="ECO:0000313" key="1">
    <source>
        <dbReference type="EMBL" id="EDK25136.1"/>
    </source>
</evidence>
<protein>
    <submittedName>
        <fullName evidence="1">Uncharacterized protein</fullName>
    </submittedName>
</protein>
<accession>A5KII3</accession>
<gene>
    <name evidence="1" type="ORF">RUMTOR_00028</name>
</gene>
<reference evidence="1 2" key="1">
    <citation type="submission" date="2007-03" db="EMBL/GenBank/DDBJ databases">
        <authorList>
            <person name="Fulton L."/>
            <person name="Clifton S."/>
            <person name="Fulton B."/>
            <person name="Xu J."/>
            <person name="Minx P."/>
            <person name="Pepin K.H."/>
            <person name="Johnson M."/>
            <person name="Thiruvilangam P."/>
            <person name="Bhonagiri V."/>
            <person name="Nash W.E."/>
            <person name="Mardis E.R."/>
            <person name="Wilson R.K."/>
        </authorList>
    </citation>
    <scope>NUCLEOTIDE SEQUENCE [LARGE SCALE GENOMIC DNA]</scope>
    <source>
        <strain evidence="1 2">ATCC 27756</strain>
    </source>
</reference>
<name>A5KII3_9FIRM</name>
<evidence type="ECO:0000313" key="2">
    <source>
        <dbReference type="Proteomes" id="UP000003577"/>
    </source>
</evidence>
<dbReference type="EMBL" id="AAVP02000001">
    <property type="protein sequence ID" value="EDK25136.1"/>
    <property type="molecule type" value="Genomic_DNA"/>
</dbReference>
<dbReference type="HOGENOM" id="CLU_3375742_0_0_9"/>
<dbReference type="PaxDb" id="411460-RUMTOR_00028"/>
<dbReference type="Proteomes" id="UP000003577">
    <property type="component" value="Unassembled WGS sequence"/>
</dbReference>
<dbReference type="AlphaFoldDB" id="A5KII3"/>
<reference evidence="1 2" key="2">
    <citation type="submission" date="2007-04" db="EMBL/GenBank/DDBJ databases">
        <title>Draft genome sequence of Ruminococcus torques (ATCC 27756).</title>
        <authorList>
            <person name="Sudarsanam P."/>
            <person name="Ley R."/>
            <person name="Guruge J."/>
            <person name="Turnbaugh P.J."/>
            <person name="Mahowald M."/>
            <person name="Liep D."/>
            <person name="Gordon J."/>
        </authorList>
    </citation>
    <scope>NUCLEOTIDE SEQUENCE [LARGE SCALE GENOMIC DNA]</scope>
    <source>
        <strain evidence="1 2">ATCC 27756</strain>
    </source>
</reference>
<comment type="caution">
    <text evidence="1">The sequence shown here is derived from an EMBL/GenBank/DDBJ whole genome shotgun (WGS) entry which is preliminary data.</text>
</comment>
<sequence>MEFTYSLNLLYIFYDIVFPETGITTHHFAKEILL</sequence>
<organism evidence="1 2">
    <name type="scientific">[Ruminococcus] torques ATCC 27756</name>
    <dbReference type="NCBI Taxonomy" id="411460"/>
    <lineage>
        <taxon>Bacteria</taxon>
        <taxon>Bacillati</taxon>
        <taxon>Bacillota</taxon>
        <taxon>Clostridia</taxon>
        <taxon>Lachnospirales</taxon>
        <taxon>Lachnospiraceae</taxon>
        <taxon>Mediterraneibacter</taxon>
    </lineage>
</organism>